<evidence type="ECO:0000313" key="4">
    <source>
        <dbReference type="EMBL" id="TPG33648.1"/>
    </source>
</evidence>
<dbReference type="PANTHER" id="PTHR31793:SF27">
    <property type="entry name" value="NOVEL THIOESTERASE SUPERFAMILY DOMAIN AND SAPOSIN A-TYPE DOMAIN CONTAINING PROTEIN (0610012H03RIK)"/>
    <property type="match status" value="1"/>
</dbReference>
<feature type="domain" description="Thioesterase" evidence="3">
    <location>
        <begin position="19"/>
        <end position="99"/>
    </location>
</feature>
<evidence type="ECO:0000259" key="3">
    <source>
        <dbReference type="Pfam" id="PF03061"/>
    </source>
</evidence>
<dbReference type="InterPro" id="IPR029069">
    <property type="entry name" value="HotDog_dom_sf"/>
</dbReference>
<gene>
    <name evidence="4" type="ORF">EAH80_15420</name>
</gene>
<dbReference type="InterPro" id="IPR050563">
    <property type="entry name" value="4-hydroxybenzoyl-CoA_TE"/>
</dbReference>
<protein>
    <submittedName>
        <fullName evidence="4">Acyl-CoA thioesterase</fullName>
    </submittedName>
</protein>
<evidence type="ECO:0000256" key="1">
    <source>
        <dbReference type="ARBA" id="ARBA00005953"/>
    </source>
</evidence>
<keyword evidence="2" id="KW-0378">Hydrolase</keyword>
<dbReference type="RefSeq" id="WP_140692385.1">
    <property type="nucleotide sequence ID" value="NZ_RCZG01000005.1"/>
</dbReference>
<name>A0A502E7E3_9MYCO</name>
<dbReference type="Proteomes" id="UP000320095">
    <property type="component" value="Unassembled WGS sequence"/>
</dbReference>
<comment type="caution">
    <text evidence="4">The sequence shown here is derived from an EMBL/GenBank/DDBJ whole genome shotgun (WGS) entry which is preliminary data.</text>
</comment>
<dbReference type="SUPFAM" id="SSF54637">
    <property type="entry name" value="Thioesterase/thiol ester dehydrase-isomerase"/>
    <property type="match status" value="1"/>
</dbReference>
<organism evidence="4 5">
    <name type="scientific">Mycolicibacterium hodleri</name>
    <dbReference type="NCBI Taxonomy" id="49897"/>
    <lineage>
        <taxon>Bacteria</taxon>
        <taxon>Bacillati</taxon>
        <taxon>Actinomycetota</taxon>
        <taxon>Actinomycetes</taxon>
        <taxon>Mycobacteriales</taxon>
        <taxon>Mycobacteriaceae</taxon>
        <taxon>Mycolicibacterium</taxon>
    </lineage>
</organism>
<dbReference type="Gene3D" id="3.10.129.10">
    <property type="entry name" value="Hotdog Thioesterase"/>
    <property type="match status" value="1"/>
</dbReference>
<reference evidence="4 5" key="1">
    <citation type="journal article" date="2019" name="Environ. Microbiol.">
        <title>Species interactions and distinct microbial communities in high Arctic permafrost affected cryosols are associated with the CH4 and CO2 gas fluxes.</title>
        <authorList>
            <person name="Altshuler I."/>
            <person name="Hamel J."/>
            <person name="Turney S."/>
            <person name="Magnuson E."/>
            <person name="Levesque R."/>
            <person name="Greer C."/>
            <person name="Whyte L.G."/>
        </authorList>
    </citation>
    <scope>NUCLEOTIDE SEQUENCE [LARGE SCALE GENOMIC DNA]</scope>
    <source>
        <strain evidence="4 5">S5.20</strain>
    </source>
</reference>
<dbReference type="AlphaFoldDB" id="A0A502E7E3"/>
<sequence>MTQPFSLGIVPRYAEVDQQGVVFNGHYLTWFDEASTAFLDHLGVPLTDFTDWGLDVQVVHAEIDFLAPVRWRDGVRVETRCASIGTTSFALQFDVQRRDADGADVIAVSGRNVYVVVSTDDWAKREIPARLRTALTSVAGQGRNARDTGIDEGTVAP</sequence>
<evidence type="ECO:0000313" key="5">
    <source>
        <dbReference type="Proteomes" id="UP000320095"/>
    </source>
</evidence>
<dbReference type="Pfam" id="PF03061">
    <property type="entry name" value="4HBT"/>
    <property type="match status" value="1"/>
</dbReference>
<dbReference type="OrthoDB" id="9799036at2"/>
<comment type="similarity">
    <text evidence="1">Belongs to the 4-hydroxybenzoyl-CoA thioesterase family.</text>
</comment>
<dbReference type="GO" id="GO:0047617">
    <property type="term" value="F:fatty acyl-CoA hydrolase activity"/>
    <property type="evidence" value="ECO:0007669"/>
    <property type="project" value="TreeGrafter"/>
</dbReference>
<dbReference type="EMBL" id="RCZG01000005">
    <property type="protein sequence ID" value="TPG33648.1"/>
    <property type="molecule type" value="Genomic_DNA"/>
</dbReference>
<evidence type="ECO:0000256" key="2">
    <source>
        <dbReference type="ARBA" id="ARBA00022801"/>
    </source>
</evidence>
<proteinExistence type="inferred from homology"/>
<dbReference type="CDD" id="cd00586">
    <property type="entry name" value="4HBT"/>
    <property type="match status" value="1"/>
</dbReference>
<dbReference type="PANTHER" id="PTHR31793">
    <property type="entry name" value="4-HYDROXYBENZOYL-COA THIOESTERASE FAMILY MEMBER"/>
    <property type="match status" value="1"/>
</dbReference>
<keyword evidence="5" id="KW-1185">Reference proteome</keyword>
<dbReference type="InterPro" id="IPR006683">
    <property type="entry name" value="Thioestr_dom"/>
</dbReference>
<accession>A0A502E7E3</accession>